<gene>
    <name evidence="18" type="primary">LOC107481466</name>
</gene>
<dbReference type="FunFam" id="3.30.430.20:FF:000001">
    <property type="entry name" value="cysteine-rich repeat secretory protein 3"/>
    <property type="match status" value="1"/>
</dbReference>
<evidence type="ECO:0000256" key="3">
    <source>
        <dbReference type="ARBA" id="ARBA00022475"/>
    </source>
</evidence>
<dbReference type="FunFam" id="3.30.430.20:FF:000020">
    <property type="entry name" value="Cysteine-rich repeat secretory protein 60"/>
    <property type="match status" value="1"/>
</dbReference>
<feature type="domain" description="Gnk2-homologous" evidence="16">
    <location>
        <begin position="175"/>
        <end position="275"/>
    </location>
</feature>
<evidence type="ECO:0000259" key="16">
    <source>
        <dbReference type="PROSITE" id="PS51473"/>
    </source>
</evidence>
<dbReference type="GO" id="GO:0005886">
    <property type="term" value="C:plasma membrane"/>
    <property type="evidence" value="ECO:0007669"/>
    <property type="project" value="UniProtKB-SubCell"/>
</dbReference>
<dbReference type="InterPro" id="IPR002902">
    <property type="entry name" value="GNK2"/>
</dbReference>
<comment type="subunit">
    <text evidence="14">(Microbial infection) Interacts with Grapevine fanleaf virus (GFLV) 2B-MP.</text>
</comment>
<dbReference type="GO" id="GO:0009506">
    <property type="term" value="C:plasmodesma"/>
    <property type="evidence" value="ECO:0007669"/>
    <property type="project" value="UniProtKB-SubCell"/>
</dbReference>
<keyword evidence="2" id="KW-0813">Transport</keyword>
<keyword evidence="5 15" id="KW-0812">Transmembrane</keyword>
<sequence length="326" mass="35719">MIEFFLLLFVSQSYIAGKRKESPPLRKFSLKQSIHLHRSTNMAHQHHVVLLAVMMIMLSAMADTDSFIFGGCSQVKFMPGSPYENTVNSLLTSLINSATFTNYNNFTIQPTPSSSATVYGLYQCRGDLSNDRCSRCVERAVSQLGTLCLDACGGALQLDGCFVKYDNVSFLGVEDKTAVMKKCGPSIGLTSDAMTRRDEVLAYLETSDGSTYKTYRTSGSGNVRGVAQCTGDLSPTECQDCLSDAIQRLKMECGASTWGDMYLAKCYARYSEGGRYSRNSNDDSNHNDDEIEKTLAILIGLIAGVALIIVFLSFLSKVCEKHKGGK</sequence>
<dbReference type="KEGG" id="adu:107481466"/>
<reference evidence="17" key="1">
    <citation type="journal article" date="2016" name="Nat. Genet.">
        <title>The genome sequences of Arachis duranensis and Arachis ipaensis, the diploid ancestors of cultivated peanut.</title>
        <authorList>
            <person name="Bertioli D.J."/>
            <person name="Cannon S.B."/>
            <person name="Froenicke L."/>
            <person name="Huang G."/>
            <person name="Farmer A.D."/>
            <person name="Cannon E.K."/>
            <person name="Liu X."/>
            <person name="Gao D."/>
            <person name="Clevenger J."/>
            <person name="Dash S."/>
            <person name="Ren L."/>
            <person name="Moretzsohn M.C."/>
            <person name="Shirasawa K."/>
            <person name="Huang W."/>
            <person name="Vidigal B."/>
            <person name="Abernathy B."/>
            <person name="Chu Y."/>
            <person name="Niederhuth C.E."/>
            <person name="Umale P."/>
            <person name="Araujo A.C."/>
            <person name="Kozik A."/>
            <person name="Kim K.D."/>
            <person name="Burow M.D."/>
            <person name="Varshney R.K."/>
            <person name="Wang X."/>
            <person name="Zhang X."/>
            <person name="Barkley N."/>
            <person name="Guimaraes P.M."/>
            <person name="Isobe S."/>
            <person name="Guo B."/>
            <person name="Liao B."/>
            <person name="Stalker H.T."/>
            <person name="Schmitz R.J."/>
            <person name="Scheffler B.E."/>
            <person name="Leal-Bertioli S.C."/>
            <person name="Xun X."/>
            <person name="Jackson S.A."/>
            <person name="Michelmore R."/>
            <person name="Ozias-Akins P."/>
        </authorList>
    </citation>
    <scope>NUCLEOTIDE SEQUENCE [LARGE SCALE GENOMIC DNA]</scope>
    <source>
        <strain evidence="17">cv. V14167</strain>
    </source>
</reference>
<evidence type="ECO:0000256" key="10">
    <source>
        <dbReference type="ARBA" id="ARBA00023136"/>
    </source>
</evidence>
<evidence type="ECO:0000256" key="2">
    <source>
        <dbReference type="ARBA" id="ARBA00022448"/>
    </source>
</evidence>
<protein>
    <submittedName>
        <fullName evidence="18">Plasmodesmata-located protein 6</fullName>
    </submittedName>
</protein>
<feature type="domain" description="Gnk2-homologous" evidence="16">
    <location>
        <begin position="65"/>
        <end position="170"/>
    </location>
</feature>
<evidence type="ECO:0000256" key="11">
    <source>
        <dbReference type="ARBA" id="ARBA00023157"/>
    </source>
</evidence>
<name>A0A6P4CW55_ARADU</name>
<dbReference type="AlphaFoldDB" id="A0A6P4CW55"/>
<keyword evidence="8" id="KW-0965">Cell junction</keyword>
<organism evidence="17 18">
    <name type="scientific">Arachis duranensis</name>
    <name type="common">Wild peanut</name>
    <dbReference type="NCBI Taxonomy" id="130453"/>
    <lineage>
        <taxon>Eukaryota</taxon>
        <taxon>Viridiplantae</taxon>
        <taxon>Streptophyta</taxon>
        <taxon>Embryophyta</taxon>
        <taxon>Tracheophyta</taxon>
        <taxon>Spermatophyta</taxon>
        <taxon>Magnoliopsida</taxon>
        <taxon>eudicotyledons</taxon>
        <taxon>Gunneridae</taxon>
        <taxon>Pentapetalae</taxon>
        <taxon>rosids</taxon>
        <taxon>fabids</taxon>
        <taxon>Fabales</taxon>
        <taxon>Fabaceae</taxon>
        <taxon>Papilionoideae</taxon>
        <taxon>50 kb inversion clade</taxon>
        <taxon>dalbergioids sensu lato</taxon>
        <taxon>Dalbergieae</taxon>
        <taxon>Pterocarpus clade</taxon>
        <taxon>Arachis</taxon>
    </lineage>
</organism>
<dbReference type="RefSeq" id="XP_015957228.1">
    <property type="nucleotide sequence ID" value="XM_016101742.3"/>
</dbReference>
<keyword evidence="9 15" id="KW-1133">Transmembrane helix</keyword>
<accession>A0A6P4CW55</accession>
<evidence type="ECO:0000256" key="1">
    <source>
        <dbReference type="ARBA" id="ARBA00004251"/>
    </source>
</evidence>
<dbReference type="PROSITE" id="PS51473">
    <property type="entry name" value="GNK2"/>
    <property type="match status" value="2"/>
</dbReference>
<evidence type="ECO:0000256" key="7">
    <source>
        <dbReference type="ARBA" id="ARBA00022737"/>
    </source>
</evidence>
<keyword evidence="3" id="KW-1003">Cell membrane</keyword>
<dbReference type="OrthoDB" id="1097929at2759"/>
<evidence type="ECO:0000256" key="15">
    <source>
        <dbReference type="SAM" id="Phobius"/>
    </source>
</evidence>
<evidence type="ECO:0000256" key="4">
    <source>
        <dbReference type="ARBA" id="ARBA00022581"/>
    </source>
</evidence>
<dbReference type="Pfam" id="PF01657">
    <property type="entry name" value="Stress-antifung"/>
    <property type="match status" value="2"/>
</dbReference>
<dbReference type="GO" id="GO:0042742">
    <property type="term" value="P:defense response to bacterium"/>
    <property type="evidence" value="ECO:0007669"/>
    <property type="project" value="TreeGrafter"/>
</dbReference>
<keyword evidence="7" id="KW-0677">Repeat</keyword>
<keyword evidence="6" id="KW-0732">Signal</keyword>
<evidence type="ECO:0000256" key="9">
    <source>
        <dbReference type="ARBA" id="ARBA00022989"/>
    </source>
</evidence>
<evidence type="ECO:0000256" key="5">
    <source>
        <dbReference type="ARBA" id="ARBA00022692"/>
    </source>
</evidence>
<reference evidence="18" key="2">
    <citation type="submission" date="2025-08" db="UniProtKB">
        <authorList>
            <consortium name="RefSeq"/>
        </authorList>
    </citation>
    <scope>IDENTIFICATION</scope>
    <source>
        <tissue evidence="18">Whole plant</tissue>
    </source>
</reference>
<keyword evidence="17" id="KW-1185">Reference proteome</keyword>
<keyword evidence="4" id="KW-0945">Host-virus interaction</keyword>
<evidence type="ECO:0000256" key="13">
    <source>
        <dbReference type="ARBA" id="ARBA00038393"/>
    </source>
</evidence>
<keyword evidence="11" id="KW-1015">Disulfide bond</keyword>
<dbReference type="PANTHER" id="PTHR32080:SF31">
    <property type="entry name" value="PLASMODESMATA-LOCATED PROTEIN 6"/>
    <property type="match status" value="1"/>
</dbReference>
<dbReference type="CDD" id="cd23509">
    <property type="entry name" value="Gnk2-like"/>
    <property type="match status" value="2"/>
</dbReference>
<evidence type="ECO:0000256" key="6">
    <source>
        <dbReference type="ARBA" id="ARBA00022729"/>
    </source>
</evidence>
<comment type="similarity">
    <text evidence="13">Belongs to the cysteine-rich repeat secretory protein family. Plasmodesmata-located proteins (PDLD) subfamily.</text>
</comment>
<evidence type="ECO:0000256" key="12">
    <source>
        <dbReference type="ARBA" id="ARBA00024184"/>
    </source>
</evidence>
<dbReference type="GeneID" id="107481466"/>
<dbReference type="Gene3D" id="3.30.430.20">
    <property type="entry name" value="Gnk2 domain, C-X8-C-X2-C motif"/>
    <property type="match status" value="2"/>
</dbReference>
<comment type="subcellular location">
    <subcellularLocation>
        <location evidence="12">Cell junction</location>
        <location evidence="12">Plasmodesma</location>
    </subcellularLocation>
    <subcellularLocation>
        <location evidence="1">Cell membrane</location>
        <topology evidence="1">Single-pass type I membrane protein</topology>
    </subcellularLocation>
</comment>
<dbReference type="Proteomes" id="UP000515211">
    <property type="component" value="Chromosome 3"/>
</dbReference>
<feature type="transmembrane region" description="Helical" evidence="15">
    <location>
        <begin position="295"/>
        <end position="316"/>
    </location>
</feature>
<keyword evidence="10 15" id="KW-0472">Membrane</keyword>
<dbReference type="InterPro" id="IPR038408">
    <property type="entry name" value="GNK2_sf"/>
</dbReference>
<evidence type="ECO:0000256" key="14">
    <source>
        <dbReference type="ARBA" id="ARBA00064287"/>
    </source>
</evidence>
<dbReference type="PANTHER" id="PTHR32080">
    <property type="entry name" value="ANTIFUNGAL PROTEIN GINKBILOBIN-2-LIKE"/>
    <property type="match status" value="1"/>
</dbReference>
<evidence type="ECO:0000256" key="8">
    <source>
        <dbReference type="ARBA" id="ARBA00022949"/>
    </source>
</evidence>
<evidence type="ECO:0000313" key="17">
    <source>
        <dbReference type="Proteomes" id="UP000515211"/>
    </source>
</evidence>
<dbReference type="InterPro" id="IPR051378">
    <property type="entry name" value="Cell2Cell_Antifungal"/>
</dbReference>
<proteinExistence type="inferred from homology"/>
<evidence type="ECO:0000313" key="18">
    <source>
        <dbReference type="RefSeq" id="XP_015957228.1"/>
    </source>
</evidence>